<dbReference type="Gene3D" id="3.40.1390.30">
    <property type="entry name" value="NIF3 (NGG1p interacting factor 3)-like"/>
    <property type="match status" value="1"/>
</dbReference>
<comment type="caution">
    <text evidence="5">The sequence shown here is derived from an EMBL/GenBank/DDBJ whole genome shotgun (WGS) entry which is preliminary data.</text>
</comment>
<proteinExistence type="inferred from homology"/>
<sequence length="152" mass="16771">RRTHPYETPACDVYKLESGGDTWGLGLYGDLPEPRKISEIADRVRTALTPRSLRLVGDAARTVKRVAICSGSGGDLCHRAADRGVELFLTGEVRYHTALEARDRDLAILEVGHQASEEPVVDFLVGYLRERLPTTVPVEAFHEAEPFENIGS</sequence>
<comment type="similarity">
    <text evidence="1">Belongs to the GTP cyclohydrolase I type 2/NIF3 family.</text>
</comment>
<dbReference type="GO" id="GO:0005737">
    <property type="term" value="C:cytoplasm"/>
    <property type="evidence" value="ECO:0007669"/>
    <property type="project" value="TreeGrafter"/>
</dbReference>
<dbReference type="PANTHER" id="PTHR13799">
    <property type="entry name" value="NGG1 INTERACTING FACTOR 3"/>
    <property type="match status" value="1"/>
</dbReference>
<accession>A0A938BJT5</accession>
<dbReference type="InterPro" id="IPR002678">
    <property type="entry name" value="DUF34/NIF3"/>
</dbReference>
<dbReference type="GO" id="GO:0046872">
    <property type="term" value="F:metal ion binding"/>
    <property type="evidence" value="ECO:0007669"/>
    <property type="project" value="UniProtKB-KW"/>
</dbReference>
<feature type="binding site" evidence="4">
    <location>
        <position position="117"/>
    </location>
    <ligand>
        <name>a divalent metal cation</name>
        <dbReference type="ChEBI" id="CHEBI:60240"/>
        <label>1</label>
    </ligand>
</feature>
<organism evidence="5 6">
    <name type="scientific">Candidatus Tanganyikabacteria bacterium</name>
    <dbReference type="NCBI Taxonomy" id="2961651"/>
    <lineage>
        <taxon>Bacteria</taxon>
        <taxon>Bacillati</taxon>
        <taxon>Candidatus Sericytochromatia</taxon>
        <taxon>Candidatus Tanganyikabacteria</taxon>
    </lineage>
</organism>
<name>A0A938BJT5_9BACT</name>
<dbReference type="EMBL" id="VGJX01000002">
    <property type="protein sequence ID" value="MBM3273516.1"/>
    <property type="molecule type" value="Genomic_DNA"/>
</dbReference>
<dbReference type="SUPFAM" id="SSF102705">
    <property type="entry name" value="NIF3 (NGG1p interacting factor 3)-like"/>
    <property type="match status" value="1"/>
</dbReference>
<reference evidence="5 6" key="1">
    <citation type="submission" date="2019-03" db="EMBL/GenBank/DDBJ databases">
        <title>Lake Tanganyika Metagenome-Assembled Genomes (MAGs).</title>
        <authorList>
            <person name="Tran P."/>
        </authorList>
    </citation>
    <scope>NUCLEOTIDE SEQUENCE [LARGE SCALE GENOMIC DNA]</scope>
    <source>
        <strain evidence="5">K_DeepCast_65m_m2_236</strain>
    </source>
</reference>
<evidence type="ECO:0000313" key="6">
    <source>
        <dbReference type="Proteomes" id="UP000703893"/>
    </source>
</evidence>
<dbReference type="Pfam" id="PF01784">
    <property type="entry name" value="DUF34_NIF3"/>
    <property type="match status" value="1"/>
</dbReference>
<evidence type="ECO:0000256" key="3">
    <source>
        <dbReference type="ARBA" id="ARBA00022723"/>
    </source>
</evidence>
<dbReference type="PANTHER" id="PTHR13799:SF14">
    <property type="entry name" value="GTP CYCLOHYDROLASE 1 TYPE 2 HOMOLOG"/>
    <property type="match status" value="1"/>
</dbReference>
<evidence type="ECO:0000256" key="2">
    <source>
        <dbReference type="ARBA" id="ARBA00022112"/>
    </source>
</evidence>
<dbReference type="Proteomes" id="UP000703893">
    <property type="component" value="Unassembled WGS sequence"/>
</dbReference>
<gene>
    <name evidence="5" type="ORF">FJZ00_00075</name>
</gene>
<feature type="binding site" evidence="4">
    <location>
        <position position="113"/>
    </location>
    <ligand>
        <name>a divalent metal cation</name>
        <dbReference type="ChEBI" id="CHEBI:60240"/>
        <label>1</label>
    </ligand>
</feature>
<evidence type="ECO:0000256" key="4">
    <source>
        <dbReference type="PIRSR" id="PIRSR602678-1"/>
    </source>
</evidence>
<keyword evidence="3 4" id="KW-0479">Metal-binding</keyword>
<dbReference type="InterPro" id="IPR036069">
    <property type="entry name" value="DUF34/NIF3_sf"/>
</dbReference>
<evidence type="ECO:0000256" key="1">
    <source>
        <dbReference type="ARBA" id="ARBA00006964"/>
    </source>
</evidence>
<feature type="non-terminal residue" evidence="5">
    <location>
        <position position="1"/>
    </location>
</feature>
<protein>
    <recommendedName>
        <fullName evidence="2">GTP cyclohydrolase 1 type 2 homolog</fullName>
    </recommendedName>
</protein>
<dbReference type="AlphaFoldDB" id="A0A938BJT5"/>
<evidence type="ECO:0000313" key="5">
    <source>
        <dbReference type="EMBL" id="MBM3273516.1"/>
    </source>
</evidence>